<protein>
    <submittedName>
        <fullName evidence="9">Predicted PurR-regulated permease PerM</fullName>
    </submittedName>
</protein>
<proteinExistence type="inferred from homology"/>
<gene>
    <name evidence="9" type="ORF">SAMN02745221_01029</name>
</gene>
<feature type="transmembrane region" description="Helical" evidence="8">
    <location>
        <begin position="150"/>
        <end position="169"/>
    </location>
</feature>
<evidence type="ECO:0000256" key="6">
    <source>
        <dbReference type="ARBA" id="ARBA00022989"/>
    </source>
</evidence>
<feature type="transmembrane region" description="Helical" evidence="8">
    <location>
        <begin position="200"/>
        <end position="226"/>
    </location>
</feature>
<dbReference type="PANTHER" id="PTHR21716">
    <property type="entry name" value="TRANSMEMBRANE PROTEIN"/>
    <property type="match status" value="1"/>
</dbReference>
<comment type="similarity">
    <text evidence="2">Belongs to the autoinducer-2 exporter (AI-2E) (TC 2.A.86) family.</text>
</comment>
<reference evidence="10" key="1">
    <citation type="submission" date="2016-11" db="EMBL/GenBank/DDBJ databases">
        <authorList>
            <person name="Varghese N."/>
            <person name="Submissions S."/>
        </authorList>
    </citation>
    <scope>NUCLEOTIDE SEQUENCE [LARGE SCALE GENOMIC DNA]</scope>
    <source>
        <strain evidence="10">DSM 11003</strain>
    </source>
</reference>
<accession>A0A1M5MV04</accession>
<dbReference type="STRING" id="1123382.SAMN02745221_01029"/>
<keyword evidence="6 8" id="KW-1133">Transmembrane helix</keyword>
<evidence type="ECO:0000256" key="8">
    <source>
        <dbReference type="SAM" id="Phobius"/>
    </source>
</evidence>
<dbReference type="AlphaFoldDB" id="A0A1M5MV04"/>
<organism evidence="9 10">
    <name type="scientific">Thermosyntropha lipolytica DSM 11003</name>
    <dbReference type="NCBI Taxonomy" id="1123382"/>
    <lineage>
        <taxon>Bacteria</taxon>
        <taxon>Bacillati</taxon>
        <taxon>Bacillota</taxon>
        <taxon>Clostridia</taxon>
        <taxon>Eubacteriales</taxon>
        <taxon>Syntrophomonadaceae</taxon>
        <taxon>Thermosyntropha</taxon>
    </lineage>
</organism>
<dbReference type="GO" id="GO:0005886">
    <property type="term" value="C:plasma membrane"/>
    <property type="evidence" value="ECO:0007669"/>
    <property type="project" value="UniProtKB-SubCell"/>
</dbReference>
<feature type="transmembrane region" description="Helical" evidence="8">
    <location>
        <begin position="232"/>
        <end position="260"/>
    </location>
</feature>
<evidence type="ECO:0000256" key="1">
    <source>
        <dbReference type="ARBA" id="ARBA00004651"/>
    </source>
</evidence>
<evidence type="ECO:0000313" key="9">
    <source>
        <dbReference type="EMBL" id="SHG81111.1"/>
    </source>
</evidence>
<dbReference type="Pfam" id="PF01594">
    <property type="entry name" value="AI-2E_transport"/>
    <property type="match status" value="1"/>
</dbReference>
<evidence type="ECO:0000313" key="10">
    <source>
        <dbReference type="Proteomes" id="UP000242329"/>
    </source>
</evidence>
<dbReference type="GO" id="GO:0055085">
    <property type="term" value="P:transmembrane transport"/>
    <property type="evidence" value="ECO:0007669"/>
    <property type="project" value="TreeGrafter"/>
</dbReference>
<evidence type="ECO:0000256" key="4">
    <source>
        <dbReference type="ARBA" id="ARBA00022475"/>
    </source>
</evidence>
<keyword evidence="10" id="KW-1185">Reference proteome</keyword>
<feature type="transmembrane region" description="Helical" evidence="8">
    <location>
        <begin position="12"/>
        <end position="28"/>
    </location>
</feature>
<feature type="transmembrane region" description="Helical" evidence="8">
    <location>
        <begin position="267"/>
        <end position="287"/>
    </location>
</feature>
<dbReference type="Proteomes" id="UP000242329">
    <property type="component" value="Unassembled WGS sequence"/>
</dbReference>
<keyword evidence="7 8" id="KW-0472">Membrane</keyword>
<comment type="subcellular location">
    <subcellularLocation>
        <location evidence="1">Cell membrane</location>
        <topology evidence="1">Multi-pass membrane protein</topology>
    </subcellularLocation>
</comment>
<evidence type="ECO:0000256" key="2">
    <source>
        <dbReference type="ARBA" id="ARBA00009773"/>
    </source>
</evidence>
<sequence length="341" mass="38685">MKVDLTVRVWQRWLFFIVVALATIYFLYLVRSVLFSFALGFLLAYLLFRPVRYIERRGIRRLWAILLVYASVLALSFLFLYFALPGIIKEMTALAHLLPRYADQTEEIMSKIDHIDMPHKLKEVFWKNVRDIEEFIYKGLNSLVKGIYDVLETALFLIFAPILAFYVMMDWEKIGDGFLHLFSPPVRLEIKQLFKDIDEVLISFIKGYFLVACIVGGLTGVTAYFIGVKFPLLLGILAGITNLIPFLGAFLGGIPAVLLALTDSWRLALYMALGIVIIQQLESNFITPRIIGNRLGLHPLVIVFALLAGGNLLGIWGMLIGVPLAAVLRVIFSWFYGKIIA</sequence>
<evidence type="ECO:0000256" key="3">
    <source>
        <dbReference type="ARBA" id="ARBA00022448"/>
    </source>
</evidence>
<evidence type="ECO:0000256" key="5">
    <source>
        <dbReference type="ARBA" id="ARBA00022692"/>
    </source>
</evidence>
<keyword evidence="3" id="KW-0813">Transport</keyword>
<evidence type="ECO:0000256" key="7">
    <source>
        <dbReference type="ARBA" id="ARBA00023136"/>
    </source>
</evidence>
<keyword evidence="5 8" id="KW-0812">Transmembrane</keyword>
<name>A0A1M5MV04_9FIRM</name>
<feature type="transmembrane region" description="Helical" evidence="8">
    <location>
        <begin position="299"/>
        <end position="332"/>
    </location>
</feature>
<dbReference type="InterPro" id="IPR002549">
    <property type="entry name" value="AI-2E-like"/>
</dbReference>
<keyword evidence="4" id="KW-1003">Cell membrane</keyword>
<dbReference type="PANTHER" id="PTHR21716:SF53">
    <property type="entry name" value="PERMEASE PERM-RELATED"/>
    <property type="match status" value="1"/>
</dbReference>
<dbReference type="EMBL" id="FQWY01000013">
    <property type="protein sequence ID" value="SHG81111.1"/>
    <property type="molecule type" value="Genomic_DNA"/>
</dbReference>
<feature type="transmembrane region" description="Helical" evidence="8">
    <location>
        <begin position="63"/>
        <end position="84"/>
    </location>
</feature>